<protein>
    <recommendedName>
        <fullName evidence="3">FkbM family methyltransferase</fullName>
    </recommendedName>
</protein>
<name>A0A7W6HFH5_9HYPH</name>
<gene>
    <name evidence="1" type="ORF">GGR03_003284</name>
</gene>
<dbReference type="RefSeq" id="WP_183209794.1">
    <property type="nucleotide sequence ID" value="NZ_JAAAMM010000004.1"/>
</dbReference>
<accession>A0A7W6HFH5</accession>
<dbReference type="Proteomes" id="UP000588647">
    <property type="component" value="Unassembled WGS sequence"/>
</dbReference>
<evidence type="ECO:0008006" key="3">
    <source>
        <dbReference type="Google" id="ProtNLM"/>
    </source>
</evidence>
<dbReference type="EMBL" id="JACIEM010000004">
    <property type="protein sequence ID" value="MBB4004196.1"/>
    <property type="molecule type" value="Genomic_DNA"/>
</dbReference>
<proteinExistence type="predicted"/>
<reference evidence="1 2" key="1">
    <citation type="submission" date="2020-08" db="EMBL/GenBank/DDBJ databases">
        <title>Genomic Encyclopedia of Type Strains, Phase IV (KMG-IV): sequencing the most valuable type-strain genomes for metagenomic binning, comparative biology and taxonomic classification.</title>
        <authorList>
            <person name="Goeker M."/>
        </authorList>
    </citation>
    <scope>NUCLEOTIDE SEQUENCE [LARGE SCALE GENOMIC DNA]</scope>
    <source>
        <strain evidence="1 2">DSM 103570</strain>
    </source>
</reference>
<comment type="caution">
    <text evidence="1">The sequence shown here is derived from an EMBL/GenBank/DDBJ whole genome shotgun (WGS) entry which is preliminary data.</text>
</comment>
<keyword evidence="2" id="KW-1185">Reference proteome</keyword>
<organism evidence="1 2">
    <name type="scientific">Aurantimonas endophytica</name>
    <dbReference type="NCBI Taxonomy" id="1522175"/>
    <lineage>
        <taxon>Bacteria</taxon>
        <taxon>Pseudomonadati</taxon>
        <taxon>Pseudomonadota</taxon>
        <taxon>Alphaproteobacteria</taxon>
        <taxon>Hyphomicrobiales</taxon>
        <taxon>Aurantimonadaceae</taxon>
        <taxon>Aurantimonas</taxon>
    </lineage>
</organism>
<evidence type="ECO:0000313" key="2">
    <source>
        <dbReference type="Proteomes" id="UP000588647"/>
    </source>
</evidence>
<sequence>MSMTRVKSFVKRGPLALPYIHLKYRLQGLRTQNDEAVVLKRLLTRYDVPETFVEFGFSAWEFNCAPLAAGWKGLLLDGGDYNVRVARAVLPDRITAKRLWITRENLAPVVRAFVEAEPLGILSIDVDGNDYWFLEDLIGLRPAIIIAEYNSSFGHRPVTVPYDPDFDRHRKHPSGKYYGASLAALCHLTGRHGYALIEVGNSGINAFFVRRDLLTEDDLELSATTAFREKSFPDGKRPSQIWQEIGHLPVVDVTTL</sequence>
<dbReference type="AlphaFoldDB" id="A0A7W6HFH5"/>
<evidence type="ECO:0000313" key="1">
    <source>
        <dbReference type="EMBL" id="MBB4004196.1"/>
    </source>
</evidence>